<evidence type="ECO:0000256" key="2">
    <source>
        <dbReference type="SAM" id="SignalP"/>
    </source>
</evidence>
<feature type="signal peptide" evidence="2">
    <location>
        <begin position="1"/>
        <end position="39"/>
    </location>
</feature>
<dbReference type="AlphaFoldDB" id="A0A212KBW9"/>
<accession>A0A212KBW9</accession>
<dbReference type="InterPro" id="IPR010319">
    <property type="entry name" value="Transglutaminase-like_Cys_pept"/>
</dbReference>
<feature type="region of interest" description="Disordered" evidence="1">
    <location>
        <begin position="78"/>
        <end position="139"/>
    </location>
</feature>
<dbReference type="PANTHER" id="PTHR39327:SF1">
    <property type="entry name" value="BLR5470 PROTEIN"/>
    <property type="match status" value="1"/>
</dbReference>
<dbReference type="EMBL" id="FLUQ01000005">
    <property type="protein sequence ID" value="SBW09127.1"/>
    <property type="molecule type" value="Genomic_DNA"/>
</dbReference>
<dbReference type="PANTHER" id="PTHR39327">
    <property type="match status" value="1"/>
</dbReference>
<feature type="compositionally biased region" description="Low complexity" evidence="1">
    <location>
        <begin position="112"/>
        <end position="133"/>
    </location>
</feature>
<name>A0A212KBW9_9DELT</name>
<gene>
    <name evidence="3" type="ORF">KL86DPRO_50075</name>
</gene>
<dbReference type="Pfam" id="PF06035">
    <property type="entry name" value="Peptidase_C93"/>
    <property type="match status" value="1"/>
</dbReference>
<evidence type="ECO:0000256" key="1">
    <source>
        <dbReference type="SAM" id="MobiDB-lite"/>
    </source>
</evidence>
<reference evidence="3" key="1">
    <citation type="submission" date="2016-04" db="EMBL/GenBank/DDBJ databases">
        <authorList>
            <person name="Evans L.H."/>
            <person name="Alamgir A."/>
            <person name="Owens N."/>
            <person name="Weber N.D."/>
            <person name="Virtaneva K."/>
            <person name="Barbian K."/>
            <person name="Babar A."/>
            <person name="Rosenke K."/>
        </authorList>
    </citation>
    <scope>NUCLEOTIDE SEQUENCE</scope>
    <source>
        <strain evidence="3">86</strain>
    </source>
</reference>
<proteinExistence type="predicted"/>
<organism evidence="3">
    <name type="scientific">uncultured delta proteobacterium</name>
    <dbReference type="NCBI Taxonomy" id="34034"/>
    <lineage>
        <taxon>Bacteria</taxon>
        <taxon>Deltaproteobacteria</taxon>
        <taxon>environmental samples</taxon>
    </lineage>
</organism>
<keyword evidence="2" id="KW-0732">Signal</keyword>
<feature type="compositionally biased region" description="Low complexity" evidence="1">
    <location>
        <begin position="78"/>
        <end position="105"/>
    </location>
</feature>
<dbReference type="Gene3D" id="3.10.620.30">
    <property type="match status" value="1"/>
</dbReference>
<protein>
    <submittedName>
        <fullName evidence="3">Transglutaminase family protein cysteine peptidase BTLCP</fullName>
    </submittedName>
</protein>
<sequence length="328" mass="35689">MRKGLPGLDSGCMKTVRLLPVVAAFAASLLVAAPGWAVAGEQEAATPPVAVAGARAEDGPATAGFVRDDHSPMLLAAQAKPQAQAAQASPAAQATPAPPASQAAQGQGDVEALAAQRAAAQDAQASAAQDAQAPGPKKTSIRLFDTVEFRGVLKNMPKWQRVVAAEQRSRTFDGDLSTVMRPASVYKQWQELVERVKNASDMEKAKAVTAFFNRWPYKTDQAVYKVSDYWATPKEFLLNSGDCEDYAITKFYALMKLGVDPENMRVVALMDTIRNLAHAVLVIYIDDDAYVLDNLTTLVLSHARYQHYAPQYSINEVYRWAHVRPKKK</sequence>
<feature type="chain" id="PRO_5012894391" evidence="2">
    <location>
        <begin position="40"/>
        <end position="328"/>
    </location>
</feature>
<evidence type="ECO:0000313" key="3">
    <source>
        <dbReference type="EMBL" id="SBW09127.1"/>
    </source>
</evidence>